<comment type="catalytic activity">
    <reaction evidence="6 8">
        <text>dCMP + ATP = dCDP + ADP</text>
        <dbReference type="Rhea" id="RHEA:25094"/>
        <dbReference type="ChEBI" id="CHEBI:30616"/>
        <dbReference type="ChEBI" id="CHEBI:57566"/>
        <dbReference type="ChEBI" id="CHEBI:58593"/>
        <dbReference type="ChEBI" id="CHEBI:456216"/>
        <dbReference type="EC" id="2.7.4.25"/>
    </reaction>
</comment>
<comment type="similarity">
    <text evidence="1 8">Belongs to the cytidylate kinase family. Type 1 subfamily.</text>
</comment>
<protein>
    <recommendedName>
        <fullName evidence="8">Cytidylate kinase</fullName>
        <shortName evidence="8">CK</shortName>
        <ecNumber evidence="8">2.7.4.25</ecNumber>
    </recommendedName>
    <alternativeName>
        <fullName evidence="8">Cytidine monophosphate kinase</fullName>
        <shortName evidence="8">CMP kinase</shortName>
    </alternativeName>
</protein>
<evidence type="ECO:0000313" key="10">
    <source>
        <dbReference type="EMBL" id="VFK28201.1"/>
    </source>
</evidence>
<dbReference type="NCBIfam" id="TIGR00017">
    <property type="entry name" value="cmk"/>
    <property type="match status" value="1"/>
</dbReference>
<evidence type="ECO:0000256" key="4">
    <source>
        <dbReference type="ARBA" id="ARBA00022777"/>
    </source>
</evidence>
<dbReference type="GO" id="GO:0036431">
    <property type="term" value="F:dCMP kinase activity"/>
    <property type="evidence" value="ECO:0007669"/>
    <property type="project" value="InterPro"/>
</dbReference>
<comment type="catalytic activity">
    <reaction evidence="7 8">
        <text>CMP + ATP = CDP + ADP</text>
        <dbReference type="Rhea" id="RHEA:11600"/>
        <dbReference type="ChEBI" id="CHEBI:30616"/>
        <dbReference type="ChEBI" id="CHEBI:58069"/>
        <dbReference type="ChEBI" id="CHEBI:60377"/>
        <dbReference type="ChEBI" id="CHEBI:456216"/>
        <dbReference type="EC" id="2.7.4.25"/>
    </reaction>
</comment>
<dbReference type="GO" id="GO:0005524">
    <property type="term" value="F:ATP binding"/>
    <property type="evidence" value="ECO:0007669"/>
    <property type="project" value="UniProtKB-UniRule"/>
</dbReference>
<evidence type="ECO:0000256" key="3">
    <source>
        <dbReference type="ARBA" id="ARBA00022741"/>
    </source>
</evidence>
<evidence type="ECO:0000313" key="12">
    <source>
        <dbReference type="EMBL" id="VFK75848.1"/>
    </source>
</evidence>
<dbReference type="InterPro" id="IPR011994">
    <property type="entry name" value="Cytidylate_kinase_dom"/>
</dbReference>
<dbReference type="Gene3D" id="3.40.50.300">
    <property type="entry name" value="P-loop containing nucleotide triphosphate hydrolases"/>
    <property type="match status" value="1"/>
</dbReference>
<dbReference type="SUPFAM" id="SSF52540">
    <property type="entry name" value="P-loop containing nucleoside triphosphate hydrolases"/>
    <property type="match status" value="1"/>
</dbReference>
<evidence type="ECO:0000256" key="8">
    <source>
        <dbReference type="HAMAP-Rule" id="MF_00238"/>
    </source>
</evidence>
<evidence type="ECO:0000313" key="11">
    <source>
        <dbReference type="EMBL" id="VFK32356.1"/>
    </source>
</evidence>
<dbReference type="EMBL" id="CAADFQ010000032">
    <property type="protein sequence ID" value="VFK32356.1"/>
    <property type="molecule type" value="Genomic_DNA"/>
</dbReference>
<evidence type="ECO:0000256" key="1">
    <source>
        <dbReference type="ARBA" id="ARBA00009427"/>
    </source>
</evidence>
<dbReference type="GO" id="GO:0005737">
    <property type="term" value="C:cytoplasm"/>
    <property type="evidence" value="ECO:0007669"/>
    <property type="project" value="UniProtKB-SubCell"/>
</dbReference>
<dbReference type="InterPro" id="IPR003136">
    <property type="entry name" value="Cytidylate_kin"/>
</dbReference>
<dbReference type="GO" id="GO:0006220">
    <property type="term" value="P:pyrimidine nucleotide metabolic process"/>
    <property type="evidence" value="ECO:0007669"/>
    <property type="project" value="UniProtKB-UniRule"/>
</dbReference>
<keyword evidence="2 8" id="KW-0808">Transferase</keyword>
<keyword evidence="8" id="KW-0963">Cytoplasm</keyword>
<keyword evidence="5 8" id="KW-0067">ATP-binding</keyword>
<accession>A0A450XFZ3</accession>
<keyword evidence="3 8" id="KW-0547">Nucleotide-binding</keyword>
<dbReference type="CDD" id="cd02020">
    <property type="entry name" value="CMPK"/>
    <property type="match status" value="1"/>
</dbReference>
<evidence type="ECO:0000256" key="7">
    <source>
        <dbReference type="ARBA" id="ARBA00048478"/>
    </source>
</evidence>
<evidence type="ECO:0000256" key="2">
    <source>
        <dbReference type="ARBA" id="ARBA00022679"/>
    </source>
</evidence>
<sequence>MNDSAIRNDPVITIDGPGGAGKGVISRLLAEWLGWRLLDSGALYRLLALDAALRGIAPDDEPALSALGRRLDCEFLRGETGECILLNGREVTRDIRGEKCGNDASRLAALPDVRKALLSRQRDFRGPPGLVADGRDMGTCIFPDAQVKFFLTATPDERAGRRHKQLKEQGTDVNLASLLAEISERDKRDRERSTSPLRPAIDAVFIDTTGLGIDAVLNRVMNVAMENGIGEGRVVF</sequence>
<dbReference type="EMBL" id="CAADFO010000034">
    <property type="protein sequence ID" value="VFK28201.1"/>
    <property type="molecule type" value="Genomic_DNA"/>
</dbReference>
<feature type="binding site" evidence="8">
    <location>
        <begin position="16"/>
        <end position="24"/>
    </location>
    <ligand>
        <name>ATP</name>
        <dbReference type="ChEBI" id="CHEBI:30616"/>
    </ligand>
</feature>
<evidence type="ECO:0000256" key="5">
    <source>
        <dbReference type="ARBA" id="ARBA00022840"/>
    </source>
</evidence>
<proteinExistence type="inferred from homology"/>
<dbReference type="Pfam" id="PF02224">
    <property type="entry name" value="Cytidylate_kin"/>
    <property type="match status" value="1"/>
</dbReference>
<feature type="domain" description="Cytidylate kinase" evidence="9">
    <location>
        <begin position="12"/>
        <end position="224"/>
    </location>
</feature>
<dbReference type="EC" id="2.7.4.25" evidence="8"/>
<organism evidence="10">
    <name type="scientific">Candidatus Kentrum sp. MB</name>
    <dbReference type="NCBI Taxonomy" id="2138164"/>
    <lineage>
        <taxon>Bacteria</taxon>
        <taxon>Pseudomonadati</taxon>
        <taxon>Pseudomonadota</taxon>
        <taxon>Gammaproteobacteria</taxon>
        <taxon>Candidatus Kentrum</taxon>
    </lineage>
</organism>
<keyword evidence="4 8" id="KW-0418">Kinase</keyword>
<dbReference type="EMBL" id="CAADGH010000033">
    <property type="protein sequence ID" value="VFK75848.1"/>
    <property type="molecule type" value="Genomic_DNA"/>
</dbReference>
<comment type="subcellular location">
    <subcellularLocation>
        <location evidence="8">Cytoplasm</location>
    </subcellularLocation>
</comment>
<name>A0A450XFZ3_9GAMM</name>
<dbReference type="HAMAP" id="MF_00238">
    <property type="entry name" value="Cytidyl_kinase_type1"/>
    <property type="match status" value="1"/>
</dbReference>
<gene>
    <name evidence="8" type="primary">cmk</name>
    <name evidence="10" type="ORF">BECKMB1821G_GA0114241_103422</name>
    <name evidence="12" type="ORF">BECKMB1821H_GA0114242_103322</name>
    <name evidence="11" type="ORF">BECKMB1821I_GA0114274_103222</name>
</gene>
<reference evidence="10" key="1">
    <citation type="submission" date="2019-02" db="EMBL/GenBank/DDBJ databases">
        <authorList>
            <person name="Gruber-Vodicka R. H."/>
            <person name="Seah K. B. B."/>
        </authorList>
    </citation>
    <scope>NUCLEOTIDE SEQUENCE</scope>
    <source>
        <strain evidence="10">BECK_BZ197</strain>
        <strain evidence="12">BECK_BZ198</strain>
        <strain evidence="11">BECK_BZ199</strain>
    </source>
</reference>
<dbReference type="AlphaFoldDB" id="A0A450XFZ3"/>
<evidence type="ECO:0000256" key="6">
    <source>
        <dbReference type="ARBA" id="ARBA00047615"/>
    </source>
</evidence>
<evidence type="ECO:0000259" key="9">
    <source>
        <dbReference type="Pfam" id="PF02224"/>
    </source>
</evidence>
<dbReference type="InterPro" id="IPR027417">
    <property type="entry name" value="P-loop_NTPase"/>
</dbReference>